<dbReference type="InterPro" id="IPR038336">
    <property type="entry name" value="NET_sf"/>
</dbReference>
<feature type="compositionally biased region" description="Acidic residues" evidence="3">
    <location>
        <begin position="767"/>
        <end position="778"/>
    </location>
</feature>
<feature type="compositionally biased region" description="Basic and acidic residues" evidence="3">
    <location>
        <begin position="584"/>
        <end position="595"/>
    </location>
</feature>
<feature type="compositionally biased region" description="Polar residues" evidence="3">
    <location>
        <begin position="20"/>
        <end position="59"/>
    </location>
</feature>
<evidence type="ECO:0000259" key="5">
    <source>
        <dbReference type="PROSITE" id="PS51525"/>
    </source>
</evidence>
<feature type="region of interest" description="Disordered" evidence="3">
    <location>
        <begin position="644"/>
        <end position="713"/>
    </location>
</feature>
<dbReference type="PANTHER" id="PTHR22880">
    <property type="entry name" value="FALZ-RELATED BROMODOMAIN-CONTAINING PROTEINS"/>
    <property type="match status" value="1"/>
</dbReference>
<dbReference type="InterPro" id="IPR001487">
    <property type="entry name" value="Bromodomain"/>
</dbReference>
<dbReference type="GO" id="GO:0000785">
    <property type="term" value="C:chromatin"/>
    <property type="evidence" value="ECO:0007669"/>
    <property type="project" value="TreeGrafter"/>
</dbReference>
<feature type="compositionally biased region" description="Basic and acidic residues" evidence="3">
    <location>
        <begin position="164"/>
        <end position="179"/>
    </location>
</feature>
<sequence length="850" mass="92275">MATDITASPPTDAPEHVEQDSVQQSITNGETSTSLPQPSQDAANQDSFMENNALDTSDVTTKDVFPDANPGGPTPVEDVASGIQPISDFIPKDAPNNSHPTPPPDQPLATSEADVDTTMTNGEDGASAAAAPTLVDAPAPPAEQAPIPAEQSLVRPREDDLEDDNRAAKRSKVDDESHQVVEPITPAVTVPQESEQTVDSEPAAPQTEDTAALASEESAIVDSDILPAPTTAAPQEATAPSTAADPEHIDSSTPTLPTSTPAAQAQPSIEAPAPVAPAASASRFTAPMTEMQKKVLYEKTKNLKKTKHSMHFLRPVDPVALNIPTYPTIVTQPMDLGTLDQKLKNSEYASVQAYVDDFNLIVKNSEVFNGSAHLVTQSGYSMKAYFDKMMENVPGPNQVAPPKPAKRNSAAARAPRREPRQVPAPVAPPAMTAPAETYAVPDGIPQIRRESNGRPARAIKPPAAREISYAKPKRKEYQLELRFCEHVLNEVRGPRYAAVNSVFQMPVDPVALNIPHYRNIVKHPMDLSTIAQKLKQGQYAKASEFRKDFELIVENCLLFNPQGNPVRDMGIQLRRIFDQVWQTKEKWERNNKPDSGRGTSASADEDSGAEEDEDEDDEPEDSKEQTIQALQKQLADMQNMIAGMAGGAKPSKPKKVKSKDSKRKVGSLSSLPPKAKLPAPKPKKVSKPKQVSYEEKQEISEAVSNMDEGQVSGLTRIITENCAKYADMEDMELEIDDLPNNVQAMLLKYVRKLFGRPKGTEPMSPPDDGEMDDDIDFDPGERARGAAAKRKKHKPMGKREQQDRINQLSSKLEAFKQTGTSGSESPTGTSSFQAKAESSGDDESEESEEE</sequence>
<dbReference type="InterPro" id="IPR050935">
    <property type="entry name" value="Bromo_chromatin_reader"/>
</dbReference>
<evidence type="ECO:0000259" key="4">
    <source>
        <dbReference type="PROSITE" id="PS50014"/>
    </source>
</evidence>
<dbReference type="PRINTS" id="PR00503">
    <property type="entry name" value="BROMODOMAIN"/>
</dbReference>
<organism evidence="6 7">
    <name type="scientific">Recurvomyces mirabilis</name>
    <dbReference type="NCBI Taxonomy" id="574656"/>
    <lineage>
        <taxon>Eukaryota</taxon>
        <taxon>Fungi</taxon>
        <taxon>Dikarya</taxon>
        <taxon>Ascomycota</taxon>
        <taxon>Pezizomycotina</taxon>
        <taxon>Dothideomycetes</taxon>
        <taxon>Dothideomycetidae</taxon>
        <taxon>Mycosphaerellales</taxon>
        <taxon>Teratosphaeriaceae</taxon>
        <taxon>Recurvomyces</taxon>
    </lineage>
</organism>
<dbReference type="PROSITE" id="PS50014">
    <property type="entry name" value="BROMODOMAIN_2"/>
    <property type="match status" value="2"/>
</dbReference>
<gene>
    <name evidence="6" type="primary">BDF1_2</name>
    <name evidence="6" type="ORF">LTR78_005035</name>
</gene>
<protein>
    <submittedName>
        <fullName evidence="6">Transcription initiation at TATA-containing promoter protein</fullName>
    </submittedName>
</protein>
<feature type="compositionally biased region" description="Basic residues" evidence="3">
    <location>
        <begin position="651"/>
        <end position="665"/>
    </location>
</feature>
<dbReference type="PANTHER" id="PTHR22880:SF225">
    <property type="entry name" value="BROMODOMAIN-CONTAINING PROTEIN BET-1-RELATED"/>
    <property type="match status" value="1"/>
</dbReference>
<dbReference type="Proteomes" id="UP001274830">
    <property type="component" value="Unassembled WGS sequence"/>
</dbReference>
<evidence type="ECO:0000256" key="1">
    <source>
        <dbReference type="ARBA" id="ARBA00023117"/>
    </source>
</evidence>
<feature type="domain" description="NET" evidence="5">
    <location>
        <begin position="681"/>
        <end position="761"/>
    </location>
</feature>
<dbReference type="AlphaFoldDB" id="A0AAE0WNY1"/>
<feature type="compositionally biased region" description="Low complexity" evidence="3">
    <location>
        <begin position="818"/>
        <end position="831"/>
    </location>
</feature>
<feature type="domain" description="Bromo" evidence="4">
    <location>
        <begin position="495"/>
        <end position="567"/>
    </location>
</feature>
<dbReference type="Pfam" id="PF17035">
    <property type="entry name" value="BET"/>
    <property type="match status" value="1"/>
</dbReference>
<feature type="compositionally biased region" description="Basic residues" evidence="3">
    <location>
        <begin position="787"/>
        <end position="796"/>
    </location>
</feature>
<dbReference type="InterPro" id="IPR027353">
    <property type="entry name" value="NET_dom"/>
</dbReference>
<dbReference type="GO" id="GO:0005634">
    <property type="term" value="C:nucleus"/>
    <property type="evidence" value="ECO:0007669"/>
    <property type="project" value="TreeGrafter"/>
</dbReference>
<dbReference type="SMART" id="SM00297">
    <property type="entry name" value="BROMO"/>
    <property type="match status" value="2"/>
</dbReference>
<evidence type="ECO:0000313" key="6">
    <source>
        <dbReference type="EMBL" id="KAK3675101.1"/>
    </source>
</evidence>
<feature type="domain" description="Bromo" evidence="4">
    <location>
        <begin position="304"/>
        <end position="376"/>
    </location>
</feature>
<dbReference type="GO" id="GO:0006355">
    <property type="term" value="P:regulation of DNA-templated transcription"/>
    <property type="evidence" value="ECO:0007669"/>
    <property type="project" value="TreeGrafter"/>
</dbReference>
<feature type="region of interest" description="Disordered" evidence="3">
    <location>
        <begin position="1"/>
        <end position="278"/>
    </location>
</feature>
<feature type="region of interest" description="Disordered" evidence="3">
    <location>
        <begin position="584"/>
        <end position="627"/>
    </location>
</feature>
<feature type="compositionally biased region" description="Low complexity" evidence="3">
    <location>
        <begin position="126"/>
        <end position="137"/>
    </location>
</feature>
<feature type="region of interest" description="Disordered" evidence="3">
    <location>
        <begin position="394"/>
        <end position="430"/>
    </location>
</feature>
<dbReference type="Pfam" id="PF00439">
    <property type="entry name" value="Bromodomain"/>
    <property type="match status" value="2"/>
</dbReference>
<evidence type="ECO:0000313" key="7">
    <source>
        <dbReference type="Proteomes" id="UP001274830"/>
    </source>
</evidence>
<feature type="compositionally biased region" description="Low complexity" evidence="3">
    <location>
        <begin position="227"/>
        <end position="244"/>
    </location>
</feature>
<dbReference type="SUPFAM" id="SSF47370">
    <property type="entry name" value="Bromodomain"/>
    <property type="match status" value="2"/>
</dbReference>
<evidence type="ECO:0000256" key="2">
    <source>
        <dbReference type="PROSITE-ProRule" id="PRU00035"/>
    </source>
</evidence>
<keyword evidence="1 2" id="KW-0103">Bromodomain</keyword>
<dbReference type="PROSITE" id="PS51525">
    <property type="entry name" value="NET"/>
    <property type="match status" value="1"/>
</dbReference>
<accession>A0AAE0WNY1</accession>
<dbReference type="Gene3D" id="1.20.1270.220">
    <property type="match status" value="1"/>
</dbReference>
<feature type="compositionally biased region" description="Acidic residues" evidence="3">
    <location>
        <begin position="603"/>
        <end position="621"/>
    </location>
</feature>
<dbReference type="EMBL" id="JAUTXT010000016">
    <property type="protein sequence ID" value="KAK3675101.1"/>
    <property type="molecule type" value="Genomic_DNA"/>
</dbReference>
<dbReference type="GO" id="GO:0006338">
    <property type="term" value="P:chromatin remodeling"/>
    <property type="evidence" value="ECO:0007669"/>
    <property type="project" value="TreeGrafter"/>
</dbReference>
<feature type="compositionally biased region" description="Low complexity" evidence="3">
    <location>
        <begin position="666"/>
        <end position="678"/>
    </location>
</feature>
<dbReference type="Gene3D" id="1.20.920.10">
    <property type="entry name" value="Bromodomain-like"/>
    <property type="match status" value="2"/>
</dbReference>
<feature type="compositionally biased region" description="Low complexity" evidence="3">
    <location>
        <begin position="421"/>
        <end position="430"/>
    </location>
</feature>
<proteinExistence type="predicted"/>
<comment type="caution">
    <text evidence="6">The sequence shown here is derived from an EMBL/GenBank/DDBJ whole genome shotgun (WGS) entry which is preliminary data.</text>
</comment>
<dbReference type="InterPro" id="IPR036427">
    <property type="entry name" value="Bromodomain-like_sf"/>
</dbReference>
<feature type="region of interest" description="Disordered" evidence="3">
    <location>
        <begin position="754"/>
        <end position="850"/>
    </location>
</feature>
<keyword evidence="7" id="KW-1185">Reference proteome</keyword>
<feature type="compositionally biased region" description="Acidic residues" evidence="3">
    <location>
        <begin position="839"/>
        <end position="850"/>
    </location>
</feature>
<evidence type="ECO:0000256" key="3">
    <source>
        <dbReference type="SAM" id="MobiDB-lite"/>
    </source>
</evidence>
<feature type="compositionally biased region" description="Low complexity" evidence="3">
    <location>
        <begin position="251"/>
        <end position="278"/>
    </location>
</feature>
<reference evidence="6" key="1">
    <citation type="submission" date="2023-07" db="EMBL/GenBank/DDBJ databases">
        <title>Black Yeasts Isolated from many extreme environments.</title>
        <authorList>
            <person name="Coleine C."/>
            <person name="Stajich J.E."/>
            <person name="Selbmann L."/>
        </authorList>
    </citation>
    <scope>NUCLEOTIDE SEQUENCE</scope>
    <source>
        <strain evidence="6">CCFEE 5485</strain>
    </source>
</reference>
<name>A0AAE0WNY1_9PEZI</name>